<keyword evidence="4" id="KW-0444">Lipid biosynthesis</keyword>
<feature type="transmembrane region" description="Helical" evidence="19">
    <location>
        <begin position="51"/>
        <end position="71"/>
    </location>
</feature>
<keyword evidence="8 21" id="KW-0418">Kinase</keyword>
<keyword evidence="18" id="KW-0460">Magnesium</keyword>
<dbReference type="AlphaFoldDB" id="A0A369B086"/>
<feature type="binding site" evidence="17">
    <location>
        <position position="72"/>
    </location>
    <ligand>
        <name>ATP</name>
        <dbReference type="ChEBI" id="CHEBI:30616"/>
    </ligand>
</feature>
<evidence type="ECO:0000256" key="13">
    <source>
        <dbReference type="ARBA" id="ARBA00023209"/>
    </source>
</evidence>
<dbReference type="Pfam" id="PF01569">
    <property type="entry name" value="PAP2"/>
    <property type="match status" value="1"/>
</dbReference>
<feature type="binding site" evidence="18">
    <location>
        <position position="72"/>
    </location>
    <ligand>
        <name>a divalent metal cation</name>
        <dbReference type="ChEBI" id="CHEBI:60240"/>
    </ligand>
</feature>
<feature type="transmembrane region" description="Helical" evidence="19">
    <location>
        <begin position="92"/>
        <end position="112"/>
    </location>
</feature>
<evidence type="ECO:0000256" key="14">
    <source>
        <dbReference type="ARBA" id="ARBA00023264"/>
    </source>
</evidence>
<comment type="cofactor">
    <cofactor evidence="18">
        <name>Mg(2+)</name>
        <dbReference type="ChEBI" id="CHEBI:18420"/>
    </cofactor>
    <text evidence="18">Mn(2+), Zn(2+), Cd(2+) and Co(2+) support activity to lesser extents.</text>
</comment>
<dbReference type="PANTHER" id="PTHR34299">
    <property type="entry name" value="DIACYLGLYCEROL KINASE"/>
    <property type="match status" value="1"/>
</dbReference>
<dbReference type="SUPFAM" id="SSF48317">
    <property type="entry name" value="Acid phosphatase/Vanadium-dependent haloperoxidase"/>
    <property type="match status" value="1"/>
</dbReference>
<evidence type="ECO:0000256" key="16">
    <source>
        <dbReference type="PIRSR" id="PIRSR600829-2"/>
    </source>
</evidence>
<evidence type="ECO:0000256" key="2">
    <source>
        <dbReference type="ARBA" id="ARBA00005967"/>
    </source>
</evidence>
<dbReference type="GO" id="GO:0005524">
    <property type="term" value="F:ATP binding"/>
    <property type="evidence" value="ECO:0007669"/>
    <property type="project" value="UniProtKB-KW"/>
</dbReference>
<protein>
    <submittedName>
        <fullName evidence="21">Diacylglycerol kinase (ATP)</fullName>
    </submittedName>
</protein>
<evidence type="ECO:0000256" key="4">
    <source>
        <dbReference type="ARBA" id="ARBA00022516"/>
    </source>
</evidence>
<keyword evidence="10 19" id="KW-1133">Transmembrane helix</keyword>
<dbReference type="GO" id="GO:0016301">
    <property type="term" value="F:kinase activity"/>
    <property type="evidence" value="ECO:0007669"/>
    <property type="project" value="UniProtKB-KW"/>
</dbReference>
<evidence type="ECO:0000256" key="15">
    <source>
        <dbReference type="PIRSR" id="PIRSR600829-1"/>
    </source>
</evidence>
<dbReference type="PANTHER" id="PTHR34299:SF1">
    <property type="entry name" value="DIACYLGLYCEROL KINASE"/>
    <property type="match status" value="1"/>
</dbReference>
<dbReference type="GO" id="GO:0005886">
    <property type="term" value="C:plasma membrane"/>
    <property type="evidence" value="ECO:0007669"/>
    <property type="project" value="UniProtKB-SubCell"/>
</dbReference>
<evidence type="ECO:0000256" key="1">
    <source>
        <dbReference type="ARBA" id="ARBA00004651"/>
    </source>
</evidence>
<evidence type="ECO:0000256" key="19">
    <source>
        <dbReference type="SAM" id="Phobius"/>
    </source>
</evidence>
<comment type="similarity">
    <text evidence="2">Belongs to the bacterial diacylglycerol kinase family.</text>
</comment>
<keyword evidence="9 17" id="KW-0067">ATP-binding</keyword>
<evidence type="ECO:0000256" key="11">
    <source>
        <dbReference type="ARBA" id="ARBA00023098"/>
    </source>
</evidence>
<feature type="active site" description="Proton acceptor" evidence="15">
    <location>
        <position position="65"/>
    </location>
</feature>
<keyword evidence="3" id="KW-1003">Cell membrane</keyword>
<dbReference type="CDD" id="cd14266">
    <property type="entry name" value="UDPK_IM_PAP2_like"/>
    <property type="match status" value="1"/>
</dbReference>
<evidence type="ECO:0000313" key="22">
    <source>
        <dbReference type="Proteomes" id="UP000253034"/>
    </source>
</evidence>
<keyword evidence="5" id="KW-0808">Transferase</keyword>
<dbReference type="Pfam" id="PF01219">
    <property type="entry name" value="DAGK_prokar"/>
    <property type="match status" value="1"/>
</dbReference>
<dbReference type="Gene3D" id="1.10.287.3610">
    <property type="match status" value="1"/>
</dbReference>
<organism evidence="21 22">
    <name type="scientific">Anaerobacterium chartisolvens</name>
    <dbReference type="NCBI Taxonomy" id="1297424"/>
    <lineage>
        <taxon>Bacteria</taxon>
        <taxon>Bacillati</taxon>
        <taxon>Bacillota</taxon>
        <taxon>Clostridia</taxon>
        <taxon>Eubacteriales</taxon>
        <taxon>Oscillospiraceae</taxon>
        <taxon>Anaerobacterium</taxon>
    </lineage>
</organism>
<dbReference type="Gene3D" id="1.20.144.10">
    <property type="entry name" value="Phosphatidic acid phosphatase type 2/haloperoxidase"/>
    <property type="match status" value="1"/>
</dbReference>
<feature type="binding site" evidence="18">
    <location>
        <position position="24"/>
    </location>
    <ligand>
        <name>a divalent metal cation</name>
        <dbReference type="ChEBI" id="CHEBI:60240"/>
    </ligand>
</feature>
<dbReference type="InterPro" id="IPR036938">
    <property type="entry name" value="PAP2/HPO_sf"/>
</dbReference>
<evidence type="ECO:0000256" key="18">
    <source>
        <dbReference type="PIRSR" id="PIRSR600829-4"/>
    </source>
</evidence>
<dbReference type="GO" id="GO:0046872">
    <property type="term" value="F:metal ion binding"/>
    <property type="evidence" value="ECO:0007669"/>
    <property type="project" value="UniProtKB-KW"/>
</dbReference>
<evidence type="ECO:0000256" key="5">
    <source>
        <dbReference type="ARBA" id="ARBA00022679"/>
    </source>
</evidence>
<keyword evidence="22" id="KW-1185">Reference proteome</keyword>
<keyword evidence="13" id="KW-0594">Phospholipid biosynthesis</keyword>
<evidence type="ECO:0000256" key="17">
    <source>
        <dbReference type="PIRSR" id="PIRSR600829-3"/>
    </source>
</evidence>
<comment type="caution">
    <text evidence="21">The sequence shown here is derived from an EMBL/GenBank/DDBJ whole genome shotgun (WGS) entry which is preliminary data.</text>
</comment>
<keyword evidence="7 17" id="KW-0547">Nucleotide-binding</keyword>
<proteinExistence type="inferred from homology"/>
<dbReference type="InterPro" id="IPR036945">
    <property type="entry name" value="DAGK_sf"/>
</dbReference>
<evidence type="ECO:0000259" key="20">
    <source>
        <dbReference type="SMART" id="SM00014"/>
    </source>
</evidence>
<sequence length="233" mass="25272">MKNKNLIDSFNNAISGIMYAVRKERNIKIHIIAAASVLLLSLFFKLTRVEFLIVCLTIGMVMICELFNTAVEAIVDIIVDVYHPKAKVIKDVAAGAVLVAAFISLVVAYFIFFDRVSNDVEIALKRLAGSHMHITAIALVITIMLVLILKALMGKGSPLRGGMPSGHSALAFSIATAVSLLTMNARVSILCLLLALMVVQSRLEAKIHSLVEVSAGSVIGVLITLLLFQVFYF</sequence>
<keyword evidence="6 19" id="KW-0812">Transmembrane</keyword>
<keyword evidence="18" id="KW-0479">Metal-binding</keyword>
<feature type="binding site" evidence="17">
    <location>
        <position position="24"/>
    </location>
    <ligand>
        <name>ATP</name>
        <dbReference type="ChEBI" id="CHEBI:30616"/>
    </ligand>
</feature>
<evidence type="ECO:0000256" key="8">
    <source>
        <dbReference type="ARBA" id="ARBA00022777"/>
    </source>
</evidence>
<evidence type="ECO:0000256" key="12">
    <source>
        <dbReference type="ARBA" id="ARBA00023136"/>
    </source>
</evidence>
<evidence type="ECO:0000313" key="21">
    <source>
        <dbReference type="EMBL" id="RCX13847.1"/>
    </source>
</evidence>
<evidence type="ECO:0000256" key="9">
    <source>
        <dbReference type="ARBA" id="ARBA00022840"/>
    </source>
</evidence>
<dbReference type="EMBL" id="QPJT01000016">
    <property type="protein sequence ID" value="RCX13847.1"/>
    <property type="molecule type" value="Genomic_DNA"/>
</dbReference>
<feature type="transmembrane region" description="Helical" evidence="19">
    <location>
        <begin position="210"/>
        <end position="232"/>
    </location>
</feature>
<evidence type="ECO:0000256" key="6">
    <source>
        <dbReference type="ARBA" id="ARBA00022692"/>
    </source>
</evidence>
<gene>
    <name evidence="21" type="ORF">DFR58_11683</name>
</gene>
<comment type="subcellular location">
    <subcellularLocation>
        <location evidence="1">Cell membrane</location>
        <topology evidence="1">Multi-pass membrane protein</topology>
    </subcellularLocation>
</comment>
<dbReference type="Proteomes" id="UP000253034">
    <property type="component" value="Unassembled WGS sequence"/>
</dbReference>
<feature type="domain" description="Phosphatidic acid phosphatase type 2/haloperoxidase" evidence="20">
    <location>
        <begin position="132"/>
        <end position="228"/>
    </location>
</feature>
<keyword evidence="12 19" id="KW-0472">Membrane</keyword>
<feature type="binding site" evidence="17">
    <location>
        <begin position="90"/>
        <end position="91"/>
    </location>
    <ligand>
        <name>ATP</name>
        <dbReference type="ChEBI" id="CHEBI:30616"/>
    </ligand>
</feature>
<dbReference type="SMART" id="SM00014">
    <property type="entry name" value="acidPPc"/>
    <property type="match status" value="1"/>
</dbReference>
<feature type="transmembrane region" description="Helical" evidence="19">
    <location>
        <begin position="27"/>
        <end position="45"/>
    </location>
</feature>
<reference evidence="21 22" key="1">
    <citation type="submission" date="2018-07" db="EMBL/GenBank/DDBJ databases">
        <title>Genomic Encyclopedia of Type Strains, Phase IV (KMG-IV): sequencing the most valuable type-strain genomes for metagenomic binning, comparative biology and taxonomic classification.</title>
        <authorList>
            <person name="Goeker M."/>
        </authorList>
    </citation>
    <scope>NUCLEOTIDE SEQUENCE [LARGE SCALE GENOMIC DNA]</scope>
    <source>
        <strain evidence="21 22">DSM 27016</strain>
    </source>
</reference>
<keyword evidence="11" id="KW-0443">Lipid metabolism</keyword>
<feature type="binding site" evidence="16">
    <location>
        <position position="65"/>
    </location>
    <ligand>
        <name>substrate</name>
    </ligand>
</feature>
<keyword evidence="14" id="KW-1208">Phospholipid metabolism</keyword>
<accession>A0A369B086</accession>
<dbReference type="CDD" id="cd03383">
    <property type="entry name" value="PAP2_diacylglycerolkinase"/>
    <property type="match status" value="1"/>
</dbReference>
<feature type="transmembrane region" description="Helical" evidence="19">
    <location>
        <begin position="170"/>
        <end position="198"/>
    </location>
</feature>
<dbReference type="InterPro" id="IPR000326">
    <property type="entry name" value="PAP2/HPO"/>
</dbReference>
<evidence type="ECO:0000256" key="7">
    <source>
        <dbReference type="ARBA" id="ARBA00022741"/>
    </source>
</evidence>
<dbReference type="GO" id="GO:0008654">
    <property type="term" value="P:phospholipid biosynthetic process"/>
    <property type="evidence" value="ECO:0007669"/>
    <property type="project" value="UniProtKB-KW"/>
</dbReference>
<name>A0A369B086_9FIRM</name>
<dbReference type="InterPro" id="IPR000829">
    <property type="entry name" value="DAGK"/>
</dbReference>
<evidence type="ECO:0000256" key="10">
    <source>
        <dbReference type="ARBA" id="ARBA00022989"/>
    </source>
</evidence>
<feature type="transmembrane region" description="Helical" evidence="19">
    <location>
        <begin position="132"/>
        <end position="149"/>
    </location>
</feature>
<dbReference type="OrthoDB" id="9789934at2"/>
<evidence type="ECO:0000256" key="3">
    <source>
        <dbReference type="ARBA" id="ARBA00022475"/>
    </source>
</evidence>